<reference evidence="1" key="1">
    <citation type="submission" date="2023-06" db="EMBL/GenBank/DDBJ databases">
        <title>Genome-scale phylogeny and comparative genomics of the fungal order Sordariales.</title>
        <authorList>
            <consortium name="Lawrence Berkeley National Laboratory"/>
            <person name="Hensen N."/>
            <person name="Bonometti L."/>
            <person name="Westerberg I."/>
            <person name="Brannstrom I.O."/>
            <person name="Guillou S."/>
            <person name="Cros-Aarteil S."/>
            <person name="Calhoun S."/>
            <person name="Haridas S."/>
            <person name="Kuo A."/>
            <person name="Mondo S."/>
            <person name="Pangilinan J."/>
            <person name="Riley R."/>
            <person name="Labutti K."/>
            <person name="Andreopoulos B."/>
            <person name="Lipzen A."/>
            <person name="Chen C."/>
            <person name="Yanf M."/>
            <person name="Daum C."/>
            <person name="Ng V."/>
            <person name="Clum A."/>
            <person name="Steindorff A."/>
            <person name="Ohm R."/>
            <person name="Martin F."/>
            <person name="Silar P."/>
            <person name="Natvig D."/>
            <person name="Lalanne C."/>
            <person name="Gautier V."/>
            <person name="Ament-Velasquez S.L."/>
            <person name="Kruys A."/>
            <person name="Hutchinson M.I."/>
            <person name="Powell A.J."/>
            <person name="Barry K."/>
            <person name="Miller A.N."/>
            <person name="Grigoriev I.V."/>
            <person name="Debuchy R."/>
            <person name="Gladieux P."/>
            <person name="Thoren M.H."/>
            <person name="Johannesson H."/>
        </authorList>
    </citation>
    <scope>NUCLEOTIDE SEQUENCE</scope>
    <source>
        <strain evidence="1">CBS 606.72</strain>
    </source>
</reference>
<comment type="caution">
    <text evidence="1">The sequence shown here is derived from an EMBL/GenBank/DDBJ whole genome shotgun (WGS) entry which is preliminary data.</text>
</comment>
<name>A0AA39WSG3_9PEZI</name>
<protein>
    <submittedName>
        <fullName evidence="1">Uncharacterized protein</fullName>
    </submittedName>
</protein>
<evidence type="ECO:0000313" key="2">
    <source>
        <dbReference type="Proteomes" id="UP001175000"/>
    </source>
</evidence>
<evidence type="ECO:0000313" key="1">
    <source>
        <dbReference type="EMBL" id="KAK0620748.1"/>
    </source>
</evidence>
<dbReference type="AlphaFoldDB" id="A0AA39WSG3"/>
<keyword evidence="2" id="KW-1185">Reference proteome</keyword>
<dbReference type="EMBL" id="JAULSU010000004">
    <property type="protein sequence ID" value="KAK0620748.1"/>
    <property type="molecule type" value="Genomic_DNA"/>
</dbReference>
<dbReference type="Proteomes" id="UP001175000">
    <property type="component" value="Unassembled WGS sequence"/>
</dbReference>
<gene>
    <name evidence="1" type="ORF">B0T14DRAFT_567479</name>
</gene>
<organism evidence="1 2">
    <name type="scientific">Immersiella caudata</name>
    <dbReference type="NCBI Taxonomy" id="314043"/>
    <lineage>
        <taxon>Eukaryota</taxon>
        <taxon>Fungi</taxon>
        <taxon>Dikarya</taxon>
        <taxon>Ascomycota</taxon>
        <taxon>Pezizomycotina</taxon>
        <taxon>Sordariomycetes</taxon>
        <taxon>Sordariomycetidae</taxon>
        <taxon>Sordariales</taxon>
        <taxon>Lasiosphaeriaceae</taxon>
        <taxon>Immersiella</taxon>
    </lineage>
</organism>
<proteinExistence type="predicted"/>
<accession>A0AA39WSG3</accession>
<sequence length="258" mass="28390">MKWPNKVYPTILQAFSSMKSPIQNLPPEASLYPTPAPETRKYYGSFKYQALKALLVGWGEDNFGVRAEIDLLGQLLERVYGYEVEKWHIPSRDPFKALDRQVRASAEAIWEHPASLFILYYAGHARPSRGLGSFPRWSSKRFEAKEVDPRSAQLYLENAECDVLFLHDCCHSIHAGGGGATAGVKEALAAGGLETITAEVGEHSFTHLMINELARAAEQGHAVSVSNFTTACSWRSETIHHGSSKTIGASLSLAATID</sequence>